<dbReference type="Proteomes" id="UP000887569">
    <property type="component" value="Unplaced"/>
</dbReference>
<dbReference type="PANTHER" id="PTHR32015">
    <property type="entry name" value="FASTING INDUCED LIPASE"/>
    <property type="match status" value="1"/>
</dbReference>
<proteinExistence type="predicted"/>
<dbReference type="InterPro" id="IPR029058">
    <property type="entry name" value="AB_hydrolase_fold"/>
</dbReference>
<name>A0A915BRK1_PARUN</name>
<dbReference type="AlphaFoldDB" id="A0A915BRK1"/>
<organism evidence="1 2">
    <name type="scientific">Parascaris univalens</name>
    <name type="common">Nematode worm</name>
    <dbReference type="NCBI Taxonomy" id="6257"/>
    <lineage>
        <taxon>Eukaryota</taxon>
        <taxon>Metazoa</taxon>
        <taxon>Ecdysozoa</taxon>
        <taxon>Nematoda</taxon>
        <taxon>Chromadorea</taxon>
        <taxon>Rhabditida</taxon>
        <taxon>Spirurina</taxon>
        <taxon>Ascaridomorpha</taxon>
        <taxon>Ascaridoidea</taxon>
        <taxon>Ascarididae</taxon>
        <taxon>Parascaris</taxon>
    </lineage>
</organism>
<sequence length="307" mass="34536">GFLVVLPLWRMPRARCQLLLLFVPYAFAIFSDDFNAWLVKNFGADVQAQLNRADLDTMGSFGGKTEPTEQVQKDPVVFVHGVSDRAWDKPKYTGDFFKTYSHQWSELYGTTYANGSQNNPLQWAQYAMQCKYVKQVRMLIVAVHYYTARPVNLVAFSLGVPISRKAILGGRCVETGEDLGEPLTPFMETFVGVSGPNHGIRFEKGFSFCSILSMPICHKKVGVNVKECPEETDFLKDINSKVGYEGKVVFTIASKADAVVPYLVCGKRTAKIEGQIGEKLYENKTHDETYVDSYEVIRQMVLNHVVV</sequence>
<accession>A0A915BRK1</accession>
<evidence type="ECO:0000313" key="2">
    <source>
        <dbReference type="WBParaSite" id="PgR055_g009_t02"/>
    </source>
</evidence>
<dbReference type="GO" id="GO:0016298">
    <property type="term" value="F:lipase activity"/>
    <property type="evidence" value="ECO:0007669"/>
    <property type="project" value="TreeGrafter"/>
</dbReference>
<dbReference type="GO" id="GO:0016042">
    <property type="term" value="P:lipid catabolic process"/>
    <property type="evidence" value="ECO:0007669"/>
    <property type="project" value="InterPro"/>
</dbReference>
<protein>
    <submittedName>
        <fullName evidence="2">Triacylglycerol lipase</fullName>
    </submittedName>
</protein>
<dbReference type="SUPFAM" id="SSF53474">
    <property type="entry name" value="alpha/beta-Hydrolases"/>
    <property type="match status" value="1"/>
</dbReference>
<dbReference type="Pfam" id="PF01674">
    <property type="entry name" value="Lipase_2"/>
    <property type="match status" value="1"/>
</dbReference>
<dbReference type="PANTHER" id="PTHR32015:SF5">
    <property type="entry name" value="LIPASE RELATED"/>
    <property type="match status" value="1"/>
</dbReference>
<dbReference type="WBParaSite" id="PgR055_g009_t02">
    <property type="protein sequence ID" value="PgR055_g009_t02"/>
    <property type="gene ID" value="PgR055_g009"/>
</dbReference>
<dbReference type="InterPro" id="IPR002918">
    <property type="entry name" value="Lipase_EstA/Esterase_EstB"/>
</dbReference>
<dbReference type="Gene3D" id="3.40.50.1820">
    <property type="entry name" value="alpha/beta hydrolase"/>
    <property type="match status" value="1"/>
</dbReference>
<keyword evidence="1" id="KW-1185">Reference proteome</keyword>
<evidence type="ECO:0000313" key="1">
    <source>
        <dbReference type="Proteomes" id="UP000887569"/>
    </source>
</evidence>
<reference evidence="2" key="1">
    <citation type="submission" date="2022-11" db="UniProtKB">
        <authorList>
            <consortium name="WormBaseParasite"/>
        </authorList>
    </citation>
    <scope>IDENTIFICATION</scope>
</reference>